<dbReference type="Proteomes" id="UP000245076">
    <property type="component" value="Unassembled WGS sequence"/>
</dbReference>
<feature type="region of interest" description="Disordered" evidence="1">
    <location>
        <begin position="82"/>
        <end position="104"/>
    </location>
</feature>
<organism evidence="2 3">
    <name type="scientific">Leptospira johnsonii</name>
    <dbReference type="NCBI Taxonomy" id="1917820"/>
    <lineage>
        <taxon>Bacteria</taxon>
        <taxon>Pseudomonadati</taxon>
        <taxon>Spirochaetota</taxon>
        <taxon>Spirochaetia</taxon>
        <taxon>Leptospirales</taxon>
        <taxon>Leptospiraceae</taxon>
        <taxon>Leptospira</taxon>
    </lineage>
</organism>
<feature type="compositionally biased region" description="Basic and acidic residues" evidence="1">
    <location>
        <begin position="94"/>
        <end position="104"/>
    </location>
</feature>
<evidence type="ECO:0000256" key="1">
    <source>
        <dbReference type="SAM" id="MobiDB-lite"/>
    </source>
</evidence>
<protein>
    <submittedName>
        <fullName evidence="2">Uncharacterized protein</fullName>
    </submittedName>
</protein>
<proteinExistence type="predicted"/>
<dbReference type="EMBL" id="BFAY01000011">
    <property type="protein sequence ID" value="GBF39766.1"/>
    <property type="molecule type" value="Genomic_DNA"/>
</dbReference>
<name>A0A2P2D542_9LEPT</name>
<comment type="caution">
    <text evidence="2">The sequence shown here is derived from an EMBL/GenBank/DDBJ whole genome shotgun (WGS) entry which is preliminary data.</text>
</comment>
<keyword evidence="3" id="KW-1185">Reference proteome</keyword>
<sequence>MVTNNVPVEAPAGTTVTISVLVALRTLADTPLNLTVVKLVSAENKRPLIVTVVPALDPIGGDPLGGSISVITGFPKPNWVARSESLPEEQPSPKIDRDKIKAKI</sequence>
<gene>
    <name evidence="2" type="ORF">LPTSP1_27700</name>
</gene>
<dbReference type="AlphaFoldDB" id="A0A2P2D542"/>
<evidence type="ECO:0000313" key="3">
    <source>
        <dbReference type="Proteomes" id="UP000245076"/>
    </source>
</evidence>
<reference evidence="2 3" key="1">
    <citation type="submission" date="2018-02" db="EMBL/GenBank/DDBJ databases">
        <title>Novel Leptospira species isolated from soil and water in Japan.</title>
        <authorList>
            <person name="Nakao R."/>
            <person name="Masuzawa T."/>
        </authorList>
    </citation>
    <scope>NUCLEOTIDE SEQUENCE [LARGE SCALE GENOMIC DNA]</scope>
    <source>
        <strain evidence="2 3">E8</strain>
    </source>
</reference>
<accession>A0A2P2D542</accession>
<evidence type="ECO:0000313" key="2">
    <source>
        <dbReference type="EMBL" id="GBF39766.1"/>
    </source>
</evidence>